<dbReference type="STRING" id="665004.AC529_19210"/>
<gene>
    <name evidence="2" type="ORF">AC529_19210</name>
</gene>
<organism evidence="2 3">
    <name type="scientific">Thermobifida cellulosilytica TB100</name>
    <dbReference type="NCBI Taxonomy" id="665004"/>
    <lineage>
        <taxon>Bacteria</taxon>
        <taxon>Bacillati</taxon>
        <taxon>Actinomycetota</taxon>
        <taxon>Actinomycetes</taxon>
        <taxon>Streptosporangiales</taxon>
        <taxon>Nocardiopsidaceae</taxon>
        <taxon>Thermobifida</taxon>
    </lineage>
</organism>
<feature type="transmembrane region" description="Helical" evidence="1">
    <location>
        <begin position="40"/>
        <end position="60"/>
    </location>
</feature>
<dbReference type="PATRIC" id="fig|665004.4.peg.4182"/>
<evidence type="ECO:0000313" key="3">
    <source>
        <dbReference type="Proteomes" id="UP000074382"/>
    </source>
</evidence>
<accession>A0A147KCZ8</accession>
<keyword evidence="1" id="KW-0812">Transmembrane</keyword>
<name>A0A147KCZ8_THECS</name>
<keyword evidence="1" id="KW-0472">Membrane</keyword>
<keyword evidence="3" id="KW-1185">Reference proteome</keyword>
<evidence type="ECO:0008006" key="4">
    <source>
        <dbReference type="Google" id="ProtNLM"/>
    </source>
</evidence>
<keyword evidence="1" id="KW-1133">Transmembrane helix</keyword>
<dbReference type="RefSeq" id="WP_068758724.1">
    <property type="nucleotide sequence ID" value="NZ_KQ950190.1"/>
</dbReference>
<evidence type="ECO:0000256" key="1">
    <source>
        <dbReference type="SAM" id="Phobius"/>
    </source>
</evidence>
<protein>
    <recommendedName>
        <fullName evidence="4">Integral membrane protein</fullName>
    </recommendedName>
</protein>
<dbReference type="Proteomes" id="UP000074382">
    <property type="component" value="Unassembled WGS sequence"/>
</dbReference>
<dbReference type="EMBL" id="LGEM01000153">
    <property type="protein sequence ID" value="KUP95137.1"/>
    <property type="molecule type" value="Genomic_DNA"/>
</dbReference>
<reference evidence="3" key="1">
    <citation type="journal article" date="2017" name="Acta Aliment.">
        <title>Plant polysaccharide degrading enzyme system of Thermpbifida cellulosilytica TB100 revealed by de novo genome project data.</title>
        <authorList>
            <person name="Toth A."/>
            <person name="Baka E."/>
            <person name="Luzics S."/>
            <person name="Bata-Vidacs I."/>
            <person name="Nagy I."/>
            <person name="Balint B."/>
            <person name="Herceg R."/>
            <person name="Olasz F."/>
            <person name="Wilk T."/>
            <person name="Nagy T."/>
            <person name="Kriszt B."/>
            <person name="Nagy I."/>
            <person name="Kukolya J."/>
        </authorList>
    </citation>
    <scope>NUCLEOTIDE SEQUENCE [LARGE SCALE GENOMIC DNA]</scope>
    <source>
        <strain evidence="3">TB100</strain>
    </source>
</reference>
<feature type="transmembrane region" description="Helical" evidence="1">
    <location>
        <begin position="12"/>
        <end position="34"/>
    </location>
</feature>
<feature type="transmembrane region" description="Helical" evidence="1">
    <location>
        <begin position="67"/>
        <end position="87"/>
    </location>
</feature>
<sequence>MAQKLPRSVLWLRILLFVVAGLTFVFSAALFVLLGSSAEAFGHALFTSLPGAVQLLWGLFVPRGGRAVFYGVLLTEVLLVLHTLLTLPGEGRIGQLLFPVAILALLSRPSARNFFLAKDD</sequence>
<comment type="caution">
    <text evidence="2">The sequence shown here is derived from an EMBL/GenBank/DDBJ whole genome shotgun (WGS) entry which is preliminary data.</text>
</comment>
<evidence type="ECO:0000313" key="2">
    <source>
        <dbReference type="EMBL" id="KUP95137.1"/>
    </source>
</evidence>
<dbReference type="AlphaFoldDB" id="A0A147KCZ8"/>
<dbReference type="OrthoDB" id="3436742at2"/>
<proteinExistence type="predicted"/>